<name>A0A0A5FV14_9BACI</name>
<dbReference type="EMBL" id="AVPG01000034">
    <property type="protein sequence ID" value="KGX84621.1"/>
    <property type="molecule type" value="Genomic_DNA"/>
</dbReference>
<protein>
    <submittedName>
        <fullName evidence="2">Peptidase</fullName>
    </submittedName>
</protein>
<feature type="region of interest" description="Disordered" evidence="1">
    <location>
        <begin position="138"/>
        <end position="164"/>
    </location>
</feature>
<gene>
    <name evidence="2" type="ORF">N784_12235</name>
</gene>
<evidence type="ECO:0000313" key="3">
    <source>
        <dbReference type="Proteomes" id="UP000030401"/>
    </source>
</evidence>
<reference evidence="2 3" key="1">
    <citation type="submission" date="2013-08" db="EMBL/GenBank/DDBJ databases">
        <authorList>
            <person name="Huang J."/>
            <person name="Wang G."/>
        </authorList>
    </citation>
    <scope>NUCLEOTIDE SEQUENCE [LARGE SCALE GENOMIC DNA]</scope>
    <source>
        <strain evidence="2 3">JSM 072002</strain>
    </source>
</reference>
<dbReference type="Gene3D" id="3.40.390.10">
    <property type="entry name" value="Collagenase (Catalytic Domain)"/>
    <property type="match status" value="1"/>
</dbReference>
<dbReference type="eggNOG" id="ENOG50322DF">
    <property type="taxonomic scope" value="Bacteria"/>
</dbReference>
<comment type="caution">
    <text evidence="2">The sequence shown here is derived from an EMBL/GenBank/DDBJ whole genome shotgun (WGS) entry which is preliminary data.</text>
</comment>
<proteinExistence type="predicted"/>
<dbReference type="SUPFAM" id="SSF55486">
    <property type="entry name" value="Metalloproteases ('zincins'), catalytic domain"/>
    <property type="match status" value="1"/>
</dbReference>
<dbReference type="InterPro" id="IPR024079">
    <property type="entry name" value="MetalloPept_cat_dom_sf"/>
</dbReference>
<sequence>MYLALSTILVFSSFQTADAYVREGWKFYSKNMTYKWGNRLDDCSSCTIKTGWINSTSAWKNSNGMNLYYHKNSVNILNSWSEKSSTYYGRMTTTYNKTTKIVTKLKGEINAGNTNITKRNVAKSTAVHEWGHAMGIGHNSGNSIMNSNRNRTKVHNPTTDDKPC</sequence>
<dbReference type="AlphaFoldDB" id="A0A0A5FV14"/>
<evidence type="ECO:0000256" key="1">
    <source>
        <dbReference type="SAM" id="MobiDB-lite"/>
    </source>
</evidence>
<organism evidence="2 3">
    <name type="scientific">Pontibacillus litoralis JSM 072002</name>
    <dbReference type="NCBI Taxonomy" id="1385512"/>
    <lineage>
        <taxon>Bacteria</taxon>
        <taxon>Bacillati</taxon>
        <taxon>Bacillota</taxon>
        <taxon>Bacilli</taxon>
        <taxon>Bacillales</taxon>
        <taxon>Bacillaceae</taxon>
        <taxon>Pontibacillus</taxon>
    </lineage>
</organism>
<dbReference type="Proteomes" id="UP000030401">
    <property type="component" value="Unassembled WGS sequence"/>
</dbReference>
<feature type="compositionally biased region" description="Polar residues" evidence="1">
    <location>
        <begin position="139"/>
        <end position="149"/>
    </location>
</feature>
<keyword evidence="3" id="KW-1185">Reference proteome</keyword>
<evidence type="ECO:0000313" key="2">
    <source>
        <dbReference type="EMBL" id="KGX84621.1"/>
    </source>
</evidence>
<dbReference type="GO" id="GO:0008237">
    <property type="term" value="F:metallopeptidase activity"/>
    <property type="evidence" value="ECO:0007669"/>
    <property type="project" value="InterPro"/>
</dbReference>
<accession>A0A0A5FV14</accession>